<dbReference type="FunCoup" id="A0A0G4H1Y8">
    <property type="interactions" value="619"/>
</dbReference>
<dbReference type="InterPro" id="IPR035563">
    <property type="entry name" value="SF3As1_ubi"/>
</dbReference>
<feature type="compositionally biased region" description="Basic and acidic residues" evidence="7">
    <location>
        <begin position="802"/>
        <end position="811"/>
    </location>
</feature>
<feature type="domain" description="SURP motif" evidence="9">
    <location>
        <begin position="196"/>
        <end position="238"/>
    </location>
</feature>
<comment type="subcellular location">
    <subcellularLocation>
        <location evidence="1">Nucleus</location>
    </subcellularLocation>
</comment>
<dbReference type="InterPro" id="IPR022030">
    <property type="entry name" value="SF3A1_dom"/>
</dbReference>
<dbReference type="InterPro" id="IPR029071">
    <property type="entry name" value="Ubiquitin-like_domsf"/>
</dbReference>
<feature type="compositionally biased region" description="Pro residues" evidence="7">
    <location>
        <begin position="1"/>
        <end position="12"/>
    </location>
</feature>
<dbReference type="OMA" id="ENDPPMR"/>
<dbReference type="EMBL" id="CDMY01000938">
    <property type="protein sequence ID" value="CEM37417.1"/>
    <property type="molecule type" value="Genomic_DNA"/>
</dbReference>
<dbReference type="CDD" id="cd01800">
    <property type="entry name" value="Ubl_SF3a120"/>
    <property type="match status" value="1"/>
</dbReference>
<feature type="region of interest" description="Disordered" evidence="7">
    <location>
        <begin position="785"/>
        <end position="812"/>
    </location>
</feature>
<name>A0A0G4H1Y8_VITBC</name>
<feature type="compositionally biased region" description="Low complexity" evidence="7">
    <location>
        <begin position="785"/>
        <end position="796"/>
    </location>
</feature>
<evidence type="ECO:0000313" key="11">
    <source>
        <dbReference type="Proteomes" id="UP000041254"/>
    </source>
</evidence>
<dbReference type="PANTHER" id="PTHR15316">
    <property type="entry name" value="SPLICEOSOME ASSOCIATED PROTEIN 114/SWAP SPLICING FACTOR-RELATED"/>
    <property type="match status" value="1"/>
</dbReference>
<dbReference type="PhylomeDB" id="A0A0G4H1Y8"/>
<dbReference type="InParanoid" id="A0A0G4H1Y8"/>
<dbReference type="FunFam" id="1.10.10.790:FF:000002">
    <property type="entry name" value="Splicing factor 3A subunit 1"/>
    <property type="match status" value="1"/>
</dbReference>
<feature type="compositionally biased region" description="Pro residues" evidence="7">
    <location>
        <begin position="578"/>
        <end position="595"/>
    </location>
</feature>
<dbReference type="GO" id="GO:0045292">
    <property type="term" value="P:mRNA cis splicing, via spliceosome"/>
    <property type="evidence" value="ECO:0007669"/>
    <property type="project" value="InterPro"/>
</dbReference>
<proteinExistence type="predicted"/>
<evidence type="ECO:0000256" key="2">
    <source>
        <dbReference type="ARBA" id="ARBA00022664"/>
    </source>
</evidence>
<dbReference type="AlphaFoldDB" id="A0A0G4H1Y8"/>
<feature type="compositionally biased region" description="Pro residues" evidence="7">
    <location>
        <begin position="27"/>
        <end position="58"/>
    </location>
</feature>
<evidence type="ECO:0000256" key="5">
    <source>
        <dbReference type="ARBA" id="ARBA00023187"/>
    </source>
</evidence>
<dbReference type="GO" id="GO:0003723">
    <property type="term" value="F:RNA binding"/>
    <property type="evidence" value="ECO:0007669"/>
    <property type="project" value="InterPro"/>
</dbReference>
<dbReference type="PANTHER" id="PTHR15316:SF1">
    <property type="entry name" value="SPLICING FACTOR 3A SUBUNIT 1"/>
    <property type="match status" value="1"/>
</dbReference>
<accession>A0A0G4H1Y8</accession>
<dbReference type="InterPro" id="IPR035967">
    <property type="entry name" value="SWAP/Surp_sf"/>
</dbReference>
<dbReference type="Pfam" id="PF01805">
    <property type="entry name" value="Surp"/>
    <property type="match status" value="2"/>
</dbReference>
<feature type="domain" description="Ubiquitin-like" evidence="8">
    <location>
        <begin position="827"/>
        <end position="915"/>
    </location>
</feature>
<feature type="domain" description="SURP motif" evidence="9">
    <location>
        <begin position="73"/>
        <end position="121"/>
    </location>
</feature>
<feature type="region of interest" description="Disordered" evidence="7">
    <location>
        <begin position="286"/>
        <end position="306"/>
    </location>
</feature>
<evidence type="ECO:0000256" key="3">
    <source>
        <dbReference type="ARBA" id="ARBA00022728"/>
    </source>
</evidence>
<dbReference type="GO" id="GO:0071013">
    <property type="term" value="C:catalytic step 2 spliceosome"/>
    <property type="evidence" value="ECO:0007669"/>
    <property type="project" value="TreeGrafter"/>
</dbReference>
<dbReference type="SUPFAM" id="SSF109905">
    <property type="entry name" value="Surp module (SWAP domain)"/>
    <property type="match status" value="2"/>
</dbReference>
<feature type="region of interest" description="Disordered" evidence="7">
    <location>
        <begin position="139"/>
        <end position="160"/>
    </location>
</feature>
<dbReference type="InterPro" id="IPR045146">
    <property type="entry name" value="SF3A1"/>
</dbReference>
<feature type="compositionally biased region" description="Low complexity" evidence="7">
    <location>
        <begin position="440"/>
        <end position="449"/>
    </location>
</feature>
<feature type="region of interest" description="Disordered" evidence="7">
    <location>
        <begin position="422"/>
        <end position="463"/>
    </location>
</feature>
<evidence type="ECO:0000256" key="6">
    <source>
        <dbReference type="ARBA" id="ARBA00023242"/>
    </source>
</evidence>
<evidence type="ECO:0000256" key="7">
    <source>
        <dbReference type="SAM" id="MobiDB-lite"/>
    </source>
</evidence>
<feature type="region of interest" description="Disordered" evidence="7">
    <location>
        <begin position="578"/>
        <end position="610"/>
    </location>
</feature>
<dbReference type="Pfam" id="PF12230">
    <property type="entry name" value="PRP21_like_P"/>
    <property type="match status" value="1"/>
</dbReference>
<evidence type="ECO:0000259" key="9">
    <source>
        <dbReference type="PROSITE" id="PS50128"/>
    </source>
</evidence>
<dbReference type="InterPro" id="IPR000626">
    <property type="entry name" value="Ubiquitin-like_dom"/>
</dbReference>
<dbReference type="OrthoDB" id="447637at2759"/>
<keyword evidence="3" id="KW-0747">Spliceosome</keyword>
<protein>
    <recommendedName>
        <fullName evidence="12">SURP motif domain-containing protein</fullName>
    </recommendedName>
</protein>
<keyword evidence="2" id="KW-0507">mRNA processing</keyword>
<organism evidence="10 11">
    <name type="scientific">Vitrella brassicaformis (strain CCMP3155)</name>
    <dbReference type="NCBI Taxonomy" id="1169540"/>
    <lineage>
        <taxon>Eukaryota</taxon>
        <taxon>Sar</taxon>
        <taxon>Alveolata</taxon>
        <taxon>Colpodellida</taxon>
        <taxon>Vitrellaceae</taxon>
        <taxon>Vitrella</taxon>
    </lineage>
</organism>
<evidence type="ECO:0000259" key="8">
    <source>
        <dbReference type="PROSITE" id="PS50053"/>
    </source>
</evidence>
<dbReference type="FunFam" id="1.10.10.790:FF:000001">
    <property type="entry name" value="Splicing factor 3a, subunit 1"/>
    <property type="match status" value="1"/>
</dbReference>
<reference evidence="10 11" key="1">
    <citation type="submission" date="2014-11" db="EMBL/GenBank/DDBJ databases">
        <authorList>
            <person name="Zhu J."/>
            <person name="Qi W."/>
            <person name="Song R."/>
        </authorList>
    </citation>
    <scope>NUCLEOTIDE SEQUENCE [LARGE SCALE GENOMIC DNA]</scope>
</reference>
<evidence type="ECO:0000256" key="4">
    <source>
        <dbReference type="ARBA" id="ARBA00022737"/>
    </source>
</evidence>
<dbReference type="GO" id="GO:0005686">
    <property type="term" value="C:U2 snRNP"/>
    <property type="evidence" value="ECO:0007669"/>
    <property type="project" value="TreeGrafter"/>
</dbReference>
<evidence type="ECO:0000313" key="10">
    <source>
        <dbReference type="EMBL" id="CEM37417.1"/>
    </source>
</evidence>
<dbReference type="GO" id="GO:0000381">
    <property type="term" value="P:regulation of alternative mRNA splicing, via spliceosome"/>
    <property type="evidence" value="ECO:0007669"/>
    <property type="project" value="TreeGrafter"/>
</dbReference>
<keyword evidence="5" id="KW-0508">mRNA splicing</keyword>
<dbReference type="InterPro" id="IPR000061">
    <property type="entry name" value="Surp"/>
</dbReference>
<keyword evidence="11" id="KW-1185">Reference proteome</keyword>
<dbReference type="Proteomes" id="UP000041254">
    <property type="component" value="Unassembled WGS sequence"/>
</dbReference>
<evidence type="ECO:0008006" key="12">
    <source>
        <dbReference type="Google" id="ProtNLM"/>
    </source>
</evidence>
<evidence type="ECO:0000256" key="1">
    <source>
        <dbReference type="ARBA" id="ARBA00004123"/>
    </source>
</evidence>
<dbReference type="PROSITE" id="PS50053">
    <property type="entry name" value="UBIQUITIN_2"/>
    <property type="match status" value="1"/>
</dbReference>
<dbReference type="PROSITE" id="PS50128">
    <property type="entry name" value="SURP"/>
    <property type="match status" value="2"/>
</dbReference>
<dbReference type="Gene3D" id="1.10.10.790">
    <property type="entry name" value="Surp module"/>
    <property type="match status" value="2"/>
</dbReference>
<dbReference type="Gene3D" id="3.10.20.90">
    <property type="entry name" value="Phosphatidylinositol 3-kinase Catalytic Subunit, Chain A, domain 1"/>
    <property type="match status" value="1"/>
</dbReference>
<gene>
    <name evidence="10" type="ORF">Vbra_19254</name>
</gene>
<dbReference type="VEuPathDB" id="CryptoDB:Vbra_19254"/>
<dbReference type="STRING" id="1169540.A0A0G4H1Y8"/>
<keyword evidence="6" id="KW-0539">Nucleus</keyword>
<dbReference type="GO" id="GO:0071004">
    <property type="term" value="C:U2-type prespliceosome"/>
    <property type="evidence" value="ECO:0007669"/>
    <property type="project" value="TreeGrafter"/>
</dbReference>
<dbReference type="SMART" id="SM00648">
    <property type="entry name" value="SWAP"/>
    <property type="match status" value="2"/>
</dbReference>
<dbReference type="SUPFAM" id="SSF54236">
    <property type="entry name" value="Ubiquitin-like"/>
    <property type="match status" value="1"/>
</dbReference>
<sequence length="917" mass="98549">MATVVPPTPPPEAEMRDLSLDNGVPPNGVPPGQPPAPAAPPPVIPGAAGPPPVRPPASAPLGVIYPPQKEREIIDKTAAFVAKNGVEFEQHLFRQHQDAAASGQQQKFAFLFQNNPYRAYYDHKVKELLAGNTADLRPAKPQAILDQERKEEEKKRKKEQLKMLTMGEDRKRELKPPEPDEYTVQHPYIAPVDVDIIKMTAQFVARNGKTFLETLCKKEVDSAQFEFLKPTHYLFNYFTSLVDAYTRCLVPKKPSLEKLKRDATDGGPDTAPMKVLERCTLRHEWESQEEKKRKEKEQRDEDEKNQMQSIEWHDFIVVETIQFTEDDDRIQLAPPVTADQFEGHQPVGPVMAVDLTNGQLERDMARAGLLAPVPLEYQLPGEEVDSEVPAGTIVGSAIVDKTKRDEELAKKQLTRIVADEEEMEIDTDERPNEPPPPAAVAPAAAAAAAAGGGEEGGAAKEELPVQKETENITVVKDYVRQKRGRRGVPEGMQRCPITGQLVQSDDMAEHLRVLLLDPKWKEQKDRLVAKAKKESAFAPIADVEANIANFVARRPDLFGTVEDQIEYAGDPLGIEVPPAPAPAQVPPPPPPPKLPALPLTPAGGVGVPGPPLPPSAAVAAPTVEKAPSPTNAAVPMVAPPQPHMQPQLQPQMPIPASPPPAAAAAAAPVPAPPAAEAMKPTEGEVVSAPPVMKEPKPAGEAPKVTTAAAAAGVAVVQPPVGPSPHIISTGAPPPQLGPPGAPRPPFAPMGMPPFAPMPMAGGYRLPMMMPGQMPMMGMMPPGMSMPAQAQPGQEAAGEVEEPAAKRARTDDAAVPEEQFISIHKGAIAYTVECIANPTHNLQAGTLQVEAMVKDTVESLKEKVGQMVSLPSSRLKLKVVSPGPSQGVTLKDAPTLGYYNLGPETRLELSIKERGGKK</sequence>
<feature type="region of interest" description="Disordered" evidence="7">
    <location>
        <begin position="1"/>
        <end position="61"/>
    </location>
</feature>
<keyword evidence="4" id="KW-0677">Repeat</keyword>